<dbReference type="EMBL" id="LT629736">
    <property type="protein sequence ID" value="SDR90113.1"/>
    <property type="molecule type" value="Genomic_DNA"/>
</dbReference>
<dbReference type="STRING" id="487184.SAMN05216421_0538"/>
<dbReference type="OrthoDB" id="9810066at2"/>
<gene>
    <name evidence="2" type="ORF">SAMN05216421_0538</name>
</gene>
<sequence>MSRSFTPLPAYRNRREAGQSLAAALRPVVQGKPIVLALPRGGVPVAYEVARSFDSPLDLVMVRKIGAPGHEEFAIGAVVDGLTPQWVVDQRMAAQFDVPRSWFEEEKQRQLEEIERRRAVYCGDRPPLDIAGREVIVVDDGVVTGNTAKAALTALTQSGPDRLIFAVPVGAQDSLDELRPMVDELVCPLAPDQFRAVGQHYQDFGQTTDAEVVDLLGKAREALR</sequence>
<name>A0A1H1MT90_9GAMM</name>
<dbReference type="Proteomes" id="UP000243207">
    <property type="component" value="Chromosome I"/>
</dbReference>
<dbReference type="CDD" id="cd06223">
    <property type="entry name" value="PRTases_typeI"/>
    <property type="match status" value="1"/>
</dbReference>
<dbReference type="GO" id="GO:0016757">
    <property type="term" value="F:glycosyltransferase activity"/>
    <property type="evidence" value="ECO:0007669"/>
    <property type="project" value="UniProtKB-KW"/>
</dbReference>
<dbReference type="AlphaFoldDB" id="A0A1H1MT90"/>
<dbReference type="Gene3D" id="3.40.50.2020">
    <property type="match status" value="1"/>
</dbReference>
<organism evidence="2 3">
    <name type="scientific">Halopseudomonas xinjiangensis</name>
    <dbReference type="NCBI Taxonomy" id="487184"/>
    <lineage>
        <taxon>Bacteria</taxon>
        <taxon>Pseudomonadati</taxon>
        <taxon>Pseudomonadota</taxon>
        <taxon>Gammaproteobacteria</taxon>
        <taxon>Pseudomonadales</taxon>
        <taxon>Pseudomonadaceae</taxon>
        <taxon>Halopseudomonas</taxon>
    </lineage>
</organism>
<keyword evidence="2" id="KW-0328">Glycosyltransferase</keyword>
<reference evidence="3" key="1">
    <citation type="submission" date="2016-10" db="EMBL/GenBank/DDBJ databases">
        <authorList>
            <person name="Varghese N."/>
            <person name="Submissions S."/>
        </authorList>
    </citation>
    <scope>NUCLEOTIDE SEQUENCE [LARGE SCALE GENOMIC DNA]</scope>
    <source>
        <strain evidence="3">NRRL B-51270</strain>
    </source>
</reference>
<keyword evidence="3" id="KW-1185">Reference proteome</keyword>
<accession>A0A1H1MT90</accession>
<keyword evidence="2" id="KW-0808">Transferase</keyword>
<dbReference type="SUPFAM" id="SSF53271">
    <property type="entry name" value="PRTase-like"/>
    <property type="match status" value="1"/>
</dbReference>
<evidence type="ECO:0000313" key="2">
    <source>
        <dbReference type="EMBL" id="SDR90113.1"/>
    </source>
</evidence>
<dbReference type="Gene3D" id="3.30.1310.20">
    <property type="entry name" value="PRTase-like"/>
    <property type="match status" value="1"/>
</dbReference>
<feature type="domain" description="Phosphoribosyltransferase" evidence="1">
    <location>
        <begin position="32"/>
        <end position="187"/>
    </location>
</feature>
<dbReference type="Pfam" id="PF00156">
    <property type="entry name" value="Pribosyltran"/>
    <property type="match status" value="1"/>
</dbReference>
<evidence type="ECO:0000259" key="1">
    <source>
        <dbReference type="Pfam" id="PF00156"/>
    </source>
</evidence>
<proteinExistence type="predicted"/>
<dbReference type="RefSeq" id="WP_093391699.1">
    <property type="nucleotide sequence ID" value="NZ_LT629736.1"/>
</dbReference>
<protein>
    <submittedName>
        <fullName evidence="2">Predicted phosphoribosyltransferase</fullName>
    </submittedName>
</protein>
<evidence type="ECO:0000313" key="3">
    <source>
        <dbReference type="Proteomes" id="UP000243207"/>
    </source>
</evidence>
<dbReference type="InterPro" id="IPR000836">
    <property type="entry name" value="PRTase_dom"/>
</dbReference>
<dbReference type="InterPro" id="IPR029057">
    <property type="entry name" value="PRTase-like"/>
</dbReference>